<dbReference type="PANTHER" id="PTHR47338:SF5">
    <property type="entry name" value="ZN(II)2CYS6 TRANSCRIPTION FACTOR (EUROFUNG)"/>
    <property type="match status" value="1"/>
</dbReference>
<keyword evidence="3" id="KW-0805">Transcription regulation</keyword>
<dbReference type="Pfam" id="PF04082">
    <property type="entry name" value="Fungal_trans"/>
    <property type="match status" value="1"/>
</dbReference>
<keyword evidence="5" id="KW-0539">Nucleus</keyword>
<feature type="domain" description="Xylanolytic transcriptional activator regulatory" evidence="8">
    <location>
        <begin position="147"/>
        <end position="224"/>
    </location>
</feature>
<evidence type="ECO:0000256" key="2">
    <source>
        <dbReference type="ARBA" id="ARBA00022723"/>
    </source>
</evidence>
<protein>
    <recommendedName>
        <fullName evidence="8">Xylanolytic transcriptional activator regulatory domain-containing protein</fullName>
    </recommendedName>
</protein>
<dbReference type="SMART" id="SM00906">
    <property type="entry name" value="Fungal_trans"/>
    <property type="match status" value="1"/>
</dbReference>
<organism evidence="9 10">
    <name type="scientific">Sporothrix eucalyptigena</name>
    <dbReference type="NCBI Taxonomy" id="1812306"/>
    <lineage>
        <taxon>Eukaryota</taxon>
        <taxon>Fungi</taxon>
        <taxon>Dikarya</taxon>
        <taxon>Ascomycota</taxon>
        <taxon>Pezizomycotina</taxon>
        <taxon>Sordariomycetes</taxon>
        <taxon>Sordariomycetidae</taxon>
        <taxon>Ophiostomatales</taxon>
        <taxon>Ophiostomataceae</taxon>
        <taxon>Sporothrix</taxon>
    </lineage>
</organism>
<accession>A0ABP0ATF1</accession>
<feature type="compositionally biased region" description="Polar residues" evidence="7">
    <location>
        <begin position="8"/>
        <end position="27"/>
    </location>
</feature>
<reference evidence="9 10" key="1">
    <citation type="submission" date="2024-01" db="EMBL/GenBank/DDBJ databases">
        <authorList>
            <person name="Allen C."/>
            <person name="Tagirdzhanova G."/>
        </authorList>
    </citation>
    <scope>NUCLEOTIDE SEQUENCE [LARGE SCALE GENOMIC DNA]</scope>
</reference>
<evidence type="ECO:0000256" key="3">
    <source>
        <dbReference type="ARBA" id="ARBA00023015"/>
    </source>
</evidence>
<evidence type="ECO:0000256" key="5">
    <source>
        <dbReference type="ARBA" id="ARBA00023242"/>
    </source>
</evidence>
<keyword evidence="6" id="KW-0175">Coiled coil</keyword>
<evidence type="ECO:0000313" key="10">
    <source>
        <dbReference type="Proteomes" id="UP001642482"/>
    </source>
</evidence>
<evidence type="ECO:0000313" key="9">
    <source>
        <dbReference type="EMBL" id="CAK7210526.1"/>
    </source>
</evidence>
<keyword evidence="2" id="KW-0479">Metal-binding</keyword>
<keyword evidence="4" id="KW-0804">Transcription</keyword>
<name>A0ABP0ATF1_9PEZI</name>
<evidence type="ECO:0000256" key="1">
    <source>
        <dbReference type="ARBA" id="ARBA00004123"/>
    </source>
</evidence>
<dbReference type="PANTHER" id="PTHR47338">
    <property type="entry name" value="ZN(II)2CYS6 TRANSCRIPTION FACTOR (EUROFUNG)-RELATED"/>
    <property type="match status" value="1"/>
</dbReference>
<dbReference type="EMBL" id="CAWUHD010000005">
    <property type="protein sequence ID" value="CAK7210526.1"/>
    <property type="molecule type" value="Genomic_DNA"/>
</dbReference>
<keyword evidence="10" id="KW-1185">Reference proteome</keyword>
<comment type="caution">
    <text evidence="9">The sequence shown here is derived from an EMBL/GenBank/DDBJ whole genome shotgun (WGS) entry which is preliminary data.</text>
</comment>
<evidence type="ECO:0000256" key="6">
    <source>
        <dbReference type="SAM" id="Coils"/>
    </source>
</evidence>
<dbReference type="InterPro" id="IPR007219">
    <property type="entry name" value="XnlR_reg_dom"/>
</dbReference>
<evidence type="ECO:0000256" key="4">
    <source>
        <dbReference type="ARBA" id="ARBA00023163"/>
    </source>
</evidence>
<feature type="coiled-coil region" evidence="6">
    <location>
        <begin position="279"/>
        <end position="306"/>
    </location>
</feature>
<gene>
    <name evidence="9" type="ORF">SEUCBS140593_000854</name>
</gene>
<sequence length="490" mass="56062">MVDPSLLQEATSSSRQEQEPSSVSQRANHLKLPPHQVEVLLERHFEILQDANPIFSKSLFLQRYHSGQCSESLISTICVITAKLTSFVSDDEHNRPSWEACLDILLSSTMLQDDLMGDDVSLESLDSFRMAYLLAFYEFHQFPGNQSWLRVGRMTRMAYRIGLDRLDHIRTLYSDWVTVSDQDIQEWRTLWWCIYRLDTYSNLSCGTPYLVDDANVLTSMMQGHRASASDDSVPELYLPSSIEDMSKVLLAAPLAPDTMLSNIHTITIATLRQAGHVLRLRLKRSQDELVAQVAKAERQLATIRLALPTGWLNPRRNALTNESQVHHHARMITVLHLRMSQLLLSIADPRLKQNDQWMACWQRILEACQDIAAVADQWDSSYCLSVDPAICFVIFTALAFLDLHRKMDIAEPHRTTELEHHVTVLLLQLKHFANIWTVPKLLKLSFESFQQSIFGPIPSGYVAHILSRFEVPFHPKWLQFLSTARGDITS</sequence>
<evidence type="ECO:0000256" key="7">
    <source>
        <dbReference type="SAM" id="MobiDB-lite"/>
    </source>
</evidence>
<dbReference type="InterPro" id="IPR050815">
    <property type="entry name" value="TF_fung"/>
</dbReference>
<dbReference type="CDD" id="cd12148">
    <property type="entry name" value="fungal_TF_MHR"/>
    <property type="match status" value="1"/>
</dbReference>
<evidence type="ECO:0000259" key="8">
    <source>
        <dbReference type="SMART" id="SM00906"/>
    </source>
</evidence>
<dbReference type="Proteomes" id="UP001642482">
    <property type="component" value="Unassembled WGS sequence"/>
</dbReference>
<comment type="subcellular location">
    <subcellularLocation>
        <location evidence="1">Nucleus</location>
    </subcellularLocation>
</comment>
<feature type="region of interest" description="Disordered" evidence="7">
    <location>
        <begin position="1"/>
        <end position="28"/>
    </location>
</feature>
<proteinExistence type="predicted"/>